<keyword evidence="1" id="KW-1185">Reference proteome</keyword>
<gene>
    <name evidence="2" type="primary">LOC116945409</name>
</gene>
<protein>
    <submittedName>
        <fullName evidence="2">Uncharacterized protein LOC116945409</fullName>
    </submittedName>
</protein>
<dbReference type="AlphaFoldDB" id="A0AAJ7TCW9"/>
<accession>A0AAJ7TCW9</accession>
<name>A0AAJ7TCW9_PETMA</name>
<reference evidence="2" key="1">
    <citation type="submission" date="2025-08" db="UniProtKB">
        <authorList>
            <consortium name="RefSeq"/>
        </authorList>
    </citation>
    <scope>IDENTIFICATION</scope>
    <source>
        <tissue evidence="2">Sperm</tissue>
    </source>
</reference>
<evidence type="ECO:0000313" key="1">
    <source>
        <dbReference type="Proteomes" id="UP001318040"/>
    </source>
</evidence>
<proteinExistence type="predicted"/>
<dbReference type="Proteomes" id="UP001318040">
    <property type="component" value="Chromosome 2"/>
</dbReference>
<dbReference type="KEGG" id="pmrn:116945409"/>
<dbReference type="RefSeq" id="XP_032815623.1">
    <property type="nucleotide sequence ID" value="XM_032959732.1"/>
</dbReference>
<organism evidence="1 2">
    <name type="scientific">Petromyzon marinus</name>
    <name type="common">Sea lamprey</name>
    <dbReference type="NCBI Taxonomy" id="7757"/>
    <lineage>
        <taxon>Eukaryota</taxon>
        <taxon>Metazoa</taxon>
        <taxon>Chordata</taxon>
        <taxon>Craniata</taxon>
        <taxon>Vertebrata</taxon>
        <taxon>Cyclostomata</taxon>
        <taxon>Hyperoartia</taxon>
        <taxon>Petromyzontiformes</taxon>
        <taxon>Petromyzontidae</taxon>
        <taxon>Petromyzon</taxon>
    </lineage>
</organism>
<sequence>MGECNVKTTGAFELNLPPRRKPGVTETPAEDTLDSFDRAVTHFHKWIIDTVDDIDAVLQQTDEEFSQAEASLDNLFKPFRSTATDSLEDYVIDNCEWPNKIDKSHWDGSTEPRHDIYSEVKQQSRLFKQQEMQDAGDNCTYQKPQEQLYVHGPGDDVEVLGASGSDESRERAVTVPRPAKEHLLRARPCRYLRRLSGNGRHGSWFRRLIFSGCMASSKQE</sequence>
<evidence type="ECO:0000313" key="2">
    <source>
        <dbReference type="RefSeq" id="XP_032815623.1"/>
    </source>
</evidence>